<dbReference type="InterPro" id="IPR028375">
    <property type="entry name" value="KA1/Ssp2_C"/>
</dbReference>
<dbReference type="PANTHER" id="PTHR24346:SF30">
    <property type="entry name" value="MATERNAL EMBRYONIC LEUCINE ZIPPER KINASE"/>
    <property type="match status" value="1"/>
</dbReference>
<evidence type="ECO:0000313" key="15">
    <source>
        <dbReference type="RefSeq" id="XP_065669206.1"/>
    </source>
</evidence>
<evidence type="ECO:0000259" key="12">
    <source>
        <dbReference type="PROSITE" id="PS50011"/>
    </source>
</evidence>
<dbReference type="Pfam" id="PF00069">
    <property type="entry name" value="Pkinase"/>
    <property type="match status" value="1"/>
</dbReference>
<dbReference type="InterPro" id="IPR011009">
    <property type="entry name" value="Kinase-like_dom_sf"/>
</dbReference>
<dbReference type="InterPro" id="IPR001772">
    <property type="entry name" value="KA1_dom"/>
</dbReference>
<name>A0ABM4D4J7_HYDVU</name>
<sequence>MPGTDKFQSFTVTLPPELSCNYEDKNKELGQGGFAKVVLAEHIITNEKVAIKVMDKKLLTEKDDLHRAYNEIDALKNLVHPHICQLYEVFENKEFIYLVLEYCPGGELFDYIVAQKRLSEKESKVLFLQIISAVSFMHKKGYAHRDLKPENMLLDGNQNIKIIDFGLSAKPGKGLSTPLKTRAGSAMYASPELISGAPYYGNENDIWSLGVVLYALLCGFLPFEKKSTEELYKQIKKGEFAIPPWLSQEAVSLLKRMLEIRREQRIKIKEILSHDWLIHASKKSNRSMSLVPDLQTKKLKTHLIELIAAHYGWSKSQAVQMVSQFKYDNLTAFYLILCSLTEAKLKKFANSFSSSDHQDDKADMQSTLETKTKDSCGPRERRASTLPNAVDIIIPSLKTEKHKEHLLPIKQRTQTFNDSTDIQKIGKISNAKKAAQIEKKHISAAIYPIIGRLKAEEFETRKEKSKNGKTKRLASSCIDGLDSLVIEEKDATKQLKETRSRTPSLREFTNRLSGLFKQETKPRRVKAIYHVENTSTLPADDVCDEIERVLKILCSEGNIISYSNPDRYLFKCKSGLENKTAFELEVCRIPYMDSVVGIRSKRLKGDAWNYKEIIELVLSMMRI</sequence>
<dbReference type="SUPFAM" id="SSF103243">
    <property type="entry name" value="KA1-like"/>
    <property type="match status" value="1"/>
</dbReference>
<evidence type="ECO:0000256" key="1">
    <source>
        <dbReference type="ARBA" id="ARBA00006234"/>
    </source>
</evidence>
<comment type="similarity">
    <text evidence="1">Belongs to the protein kinase superfamily. CAMK Ser/Thr protein kinase family. SNF1 subfamily.</text>
</comment>
<dbReference type="PROSITE" id="PS50011">
    <property type="entry name" value="PROTEIN_KINASE_DOM"/>
    <property type="match status" value="1"/>
</dbReference>
<dbReference type="Gene3D" id="3.30.310.80">
    <property type="entry name" value="Kinase associated domain 1, KA1"/>
    <property type="match status" value="1"/>
</dbReference>
<dbReference type="Gene3D" id="1.10.510.10">
    <property type="entry name" value="Transferase(Phosphotransferase) domain 1"/>
    <property type="match status" value="1"/>
</dbReference>
<proteinExistence type="inferred from homology"/>
<dbReference type="SMART" id="SM00220">
    <property type="entry name" value="S_TKc"/>
    <property type="match status" value="1"/>
</dbReference>
<dbReference type="EC" id="2.7.11.1" evidence="2"/>
<comment type="catalytic activity">
    <reaction evidence="9">
        <text>L-seryl-[protein] + ATP = O-phospho-L-seryl-[protein] + ADP + H(+)</text>
        <dbReference type="Rhea" id="RHEA:17989"/>
        <dbReference type="Rhea" id="RHEA-COMP:9863"/>
        <dbReference type="Rhea" id="RHEA-COMP:11604"/>
        <dbReference type="ChEBI" id="CHEBI:15378"/>
        <dbReference type="ChEBI" id="CHEBI:29999"/>
        <dbReference type="ChEBI" id="CHEBI:30616"/>
        <dbReference type="ChEBI" id="CHEBI:83421"/>
        <dbReference type="ChEBI" id="CHEBI:456216"/>
        <dbReference type="EC" id="2.7.11.1"/>
    </reaction>
</comment>
<evidence type="ECO:0000313" key="14">
    <source>
        <dbReference type="Proteomes" id="UP001652625"/>
    </source>
</evidence>
<keyword evidence="5 10" id="KW-0547">Nucleotide-binding</keyword>
<keyword evidence="7 10" id="KW-0067">ATP-binding</keyword>
<organism evidence="14 15">
    <name type="scientific">Hydra vulgaris</name>
    <name type="common">Hydra</name>
    <name type="synonym">Hydra attenuata</name>
    <dbReference type="NCBI Taxonomy" id="6087"/>
    <lineage>
        <taxon>Eukaryota</taxon>
        <taxon>Metazoa</taxon>
        <taxon>Cnidaria</taxon>
        <taxon>Hydrozoa</taxon>
        <taxon>Hydroidolina</taxon>
        <taxon>Anthoathecata</taxon>
        <taxon>Aplanulata</taxon>
        <taxon>Hydridae</taxon>
        <taxon>Hydra</taxon>
    </lineage>
</organism>
<feature type="compositionally biased region" description="Basic and acidic residues" evidence="11">
    <location>
        <begin position="370"/>
        <end position="382"/>
    </location>
</feature>
<dbReference type="PROSITE" id="PS00108">
    <property type="entry name" value="PROTEIN_KINASE_ST"/>
    <property type="match status" value="1"/>
</dbReference>
<feature type="binding site" evidence="10">
    <location>
        <position position="52"/>
    </location>
    <ligand>
        <name>ATP</name>
        <dbReference type="ChEBI" id="CHEBI:30616"/>
    </ligand>
</feature>
<dbReference type="GO" id="GO:0016301">
    <property type="term" value="F:kinase activity"/>
    <property type="evidence" value="ECO:0007669"/>
    <property type="project" value="UniProtKB-KW"/>
</dbReference>
<evidence type="ECO:0000256" key="2">
    <source>
        <dbReference type="ARBA" id="ARBA00012513"/>
    </source>
</evidence>
<evidence type="ECO:0000256" key="5">
    <source>
        <dbReference type="ARBA" id="ARBA00022741"/>
    </source>
</evidence>
<evidence type="ECO:0000256" key="10">
    <source>
        <dbReference type="PROSITE-ProRule" id="PRU10141"/>
    </source>
</evidence>
<accession>A0ABM4D4J7</accession>
<feature type="region of interest" description="Disordered" evidence="11">
    <location>
        <begin position="353"/>
        <end position="382"/>
    </location>
</feature>
<dbReference type="PROSITE" id="PS00107">
    <property type="entry name" value="PROTEIN_KINASE_ATP"/>
    <property type="match status" value="1"/>
</dbReference>
<evidence type="ECO:0000256" key="9">
    <source>
        <dbReference type="ARBA" id="ARBA00048679"/>
    </source>
</evidence>
<evidence type="ECO:0000256" key="7">
    <source>
        <dbReference type="ARBA" id="ARBA00022840"/>
    </source>
</evidence>
<evidence type="ECO:0000259" key="13">
    <source>
        <dbReference type="PROSITE" id="PS50032"/>
    </source>
</evidence>
<evidence type="ECO:0000256" key="11">
    <source>
        <dbReference type="SAM" id="MobiDB-lite"/>
    </source>
</evidence>
<keyword evidence="3" id="KW-0723">Serine/threonine-protein kinase</keyword>
<dbReference type="GeneID" id="101238218"/>
<dbReference type="InterPro" id="IPR017441">
    <property type="entry name" value="Protein_kinase_ATP_BS"/>
</dbReference>
<dbReference type="PANTHER" id="PTHR24346">
    <property type="entry name" value="MAP/MICROTUBULE AFFINITY-REGULATING KINASE"/>
    <property type="match status" value="1"/>
</dbReference>
<dbReference type="Pfam" id="PF02149">
    <property type="entry name" value="KA1"/>
    <property type="match status" value="1"/>
</dbReference>
<dbReference type="InterPro" id="IPR000719">
    <property type="entry name" value="Prot_kinase_dom"/>
</dbReference>
<gene>
    <name evidence="15" type="primary">LOC101238218</name>
</gene>
<evidence type="ECO:0000256" key="8">
    <source>
        <dbReference type="ARBA" id="ARBA00047899"/>
    </source>
</evidence>
<feature type="domain" description="KA1" evidence="13">
    <location>
        <begin position="573"/>
        <end position="623"/>
    </location>
</feature>
<reference evidence="15" key="1">
    <citation type="submission" date="2025-08" db="UniProtKB">
        <authorList>
            <consortium name="RefSeq"/>
        </authorList>
    </citation>
    <scope>IDENTIFICATION</scope>
</reference>
<comment type="catalytic activity">
    <reaction evidence="8">
        <text>L-threonyl-[protein] + ATP = O-phospho-L-threonyl-[protein] + ADP + H(+)</text>
        <dbReference type="Rhea" id="RHEA:46608"/>
        <dbReference type="Rhea" id="RHEA-COMP:11060"/>
        <dbReference type="Rhea" id="RHEA-COMP:11605"/>
        <dbReference type="ChEBI" id="CHEBI:15378"/>
        <dbReference type="ChEBI" id="CHEBI:30013"/>
        <dbReference type="ChEBI" id="CHEBI:30616"/>
        <dbReference type="ChEBI" id="CHEBI:61977"/>
        <dbReference type="ChEBI" id="CHEBI:456216"/>
        <dbReference type="EC" id="2.7.11.1"/>
    </reaction>
</comment>
<dbReference type="SUPFAM" id="SSF56112">
    <property type="entry name" value="Protein kinase-like (PK-like)"/>
    <property type="match status" value="1"/>
</dbReference>
<evidence type="ECO:0000256" key="6">
    <source>
        <dbReference type="ARBA" id="ARBA00022777"/>
    </source>
</evidence>
<keyword evidence="4" id="KW-0808">Transferase</keyword>
<feature type="domain" description="Protein kinase" evidence="12">
    <location>
        <begin position="23"/>
        <end position="277"/>
    </location>
</feature>
<dbReference type="InterPro" id="IPR008271">
    <property type="entry name" value="Ser/Thr_kinase_AS"/>
</dbReference>
<evidence type="ECO:0000256" key="3">
    <source>
        <dbReference type="ARBA" id="ARBA00022527"/>
    </source>
</evidence>
<keyword evidence="14" id="KW-1185">Reference proteome</keyword>
<keyword evidence="6 15" id="KW-0418">Kinase</keyword>
<protein>
    <recommendedName>
        <fullName evidence="2">non-specific serine/threonine protein kinase</fullName>
        <ecNumber evidence="2">2.7.11.1</ecNumber>
    </recommendedName>
</protein>
<dbReference type="Proteomes" id="UP001652625">
    <property type="component" value="Chromosome 12"/>
</dbReference>
<evidence type="ECO:0000256" key="4">
    <source>
        <dbReference type="ARBA" id="ARBA00022679"/>
    </source>
</evidence>
<dbReference type="PROSITE" id="PS50032">
    <property type="entry name" value="KA1"/>
    <property type="match status" value="1"/>
</dbReference>
<dbReference type="RefSeq" id="XP_065669206.1">
    <property type="nucleotide sequence ID" value="XM_065813134.1"/>
</dbReference>